<organism evidence="7 8">
    <name type="scientific">Turneriella parva (strain ATCC BAA-1111 / DSM 21527 / NCTC 11395 / H)</name>
    <name type="common">Leptospira parva</name>
    <dbReference type="NCBI Taxonomy" id="869212"/>
    <lineage>
        <taxon>Bacteria</taxon>
        <taxon>Pseudomonadati</taxon>
        <taxon>Spirochaetota</taxon>
        <taxon>Spirochaetia</taxon>
        <taxon>Leptospirales</taxon>
        <taxon>Leptospiraceae</taxon>
        <taxon>Turneriella</taxon>
    </lineage>
</organism>
<dbReference type="KEGG" id="tpx:Turpa_1846"/>
<accession>I4B5D6</accession>
<keyword evidence="3 5" id="KW-1133">Transmembrane helix</keyword>
<dbReference type="STRING" id="869212.Turpa_1846"/>
<keyword evidence="8" id="KW-1185">Reference proteome</keyword>
<feature type="transmembrane region" description="Helical" evidence="5">
    <location>
        <begin position="51"/>
        <end position="69"/>
    </location>
</feature>
<dbReference type="EMBL" id="CP002959">
    <property type="protein sequence ID" value="AFM12493.1"/>
    <property type="molecule type" value="Genomic_DNA"/>
</dbReference>
<keyword evidence="4 5" id="KW-0472">Membrane</keyword>
<evidence type="ECO:0000256" key="2">
    <source>
        <dbReference type="ARBA" id="ARBA00022692"/>
    </source>
</evidence>
<dbReference type="Pfam" id="PF01957">
    <property type="entry name" value="NfeD"/>
    <property type="match status" value="1"/>
</dbReference>
<reference evidence="7 8" key="1">
    <citation type="submission" date="2012-06" db="EMBL/GenBank/DDBJ databases">
        <title>The complete chromosome of genome of Turneriella parva DSM 21527.</title>
        <authorList>
            <consortium name="US DOE Joint Genome Institute (JGI-PGF)"/>
            <person name="Lucas S."/>
            <person name="Han J."/>
            <person name="Lapidus A."/>
            <person name="Bruce D."/>
            <person name="Goodwin L."/>
            <person name="Pitluck S."/>
            <person name="Peters L."/>
            <person name="Kyrpides N."/>
            <person name="Mavromatis K."/>
            <person name="Ivanova N."/>
            <person name="Mikhailova N."/>
            <person name="Chertkov O."/>
            <person name="Detter J.C."/>
            <person name="Tapia R."/>
            <person name="Han C."/>
            <person name="Land M."/>
            <person name="Hauser L."/>
            <person name="Markowitz V."/>
            <person name="Cheng J.-F."/>
            <person name="Hugenholtz P."/>
            <person name="Woyke T."/>
            <person name="Wu D."/>
            <person name="Gronow S."/>
            <person name="Wellnitz S."/>
            <person name="Brambilla E."/>
            <person name="Klenk H.-P."/>
            <person name="Eisen J.A."/>
        </authorList>
    </citation>
    <scope>NUCLEOTIDE SEQUENCE [LARGE SCALE GENOMIC DNA]</scope>
    <source>
        <strain evidence="8">ATCC BAA-1111 / DSM 21527 / NCTC 11395 / H</strain>
    </source>
</reference>
<keyword evidence="2 5" id="KW-0812">Transmembrane</keyword>
<evidence type="ECO:0000259" key="6">
    <source>
        <dbReference type="Pfam" id="PF01957"/>
    </source>
</evidence>
<dbReference type="OrthoDB" id="338089at2"/>
<dbReference type="RefSeq" id="WP_014803002.1">
    <property type="nucleotide sequence ID" value="NC_018020.1"/>
</dbReference>
<sequence length="151" mass="16669">MEYFSNFWFWLIGGSTLVLLEFLIPGLVVIFLGLGALITSGLLYMGYIREAWLAITCFGVASILMLATLRKMILRFYPSLTEKVETDEEALIVGQRARAVSLLSAHDYSGRVKYSGTTWPARSEAGEIAEGAEVEITGQDNINLVVKKVAD</sequence>
<protein>
    <recommendedName>
        <fullName evidence="6">NfeD-like C-terminal domain-containing protein</fullName>
    </recommendedName>
</protein>
<dbReference type="Proteomes" id="UP000006048">
    <property type="component" value="Chromosome"/>
</dbReference>
<evidence type="ECO:0000256" key="5">
    <source>
        <dbReference type="SAM" id="Phobius"/>
    </source>
</evidence>
<name>I4B5D6_TURPD</name>
<gene>
    <name evidence="7" type="ordered locus">Turpa_1846</name>
</gene>
<dbReference type="PANTHER" id="PTHR33507">
    <property type="entry name" value="INNER MEMBRANE PROTEIN YBBJ"/>
    <property type="match status" value="1"/>
</dbReference>
<dbReference type="Gene3D" id="2.40.50.140">
    <property type="entry name" value="Nucleic acid-binding proteins"/>
    <property type="match status" value="1"/>
</dbReference>
<dbReference type="InterPro" id="IPR012340">
    <property type="entry name" value="NA-bd_OB-fold"/>
</dbReference>
<evidence type="ECO:0000256" key="4">
    <source>
        <dbReference type="ARBA" id="ARBA00023136"/>
    </source>
</evidence>
<feature type="transmembrane region" description="Helical" evidence="5">
    <location>
        <begin position="7"/>
        <end position="39"/>
    </location>
</feature>
<dbReference type="GO" id="GO:0005886">
    <property type="term" value="C:plasma membrane"/>
    <property type="evidence" value="ECO:0007669"/>
    <property type="project" value="TreeGrafter"/>
</dbReference>
<dbReference type="InterPro" id="IPR002810">
    <property type="entry name" value="NfeD-like_C"/>
</dbReference>
<evidence type="ECO:0000313" key="7">
    <source>
        <dbReference type="EMBL" id="AFM12493.1"/>
    </source>
</evidence>
<dbReference type="AlphaFoldDB" id="I4B5D6"/>
<dbReference type="SUPFAM" id="SSF141322">
    <property type="entry name" value="NfeD domain-like"/>
    <property type="match status" value="1"/>
</dbReference>
<evidence type="ECO:0000256" key="3">
    <source>
        <dbReference type="ARBA" id="ARBA00022989"/>
    </source>
</evidence>
<evidence type="ECO:0000313" key="8">
    <source>
        <dbReference type="Proteomes" id="UP000006048"/>
    </source>
</evidence>
<feature type="domain" description="NfeD-like C-terminal" evidence="6">
    <location>
        <begin position="92"/>
        <end position="148"/>
    </location>
</feature>
<evidence type="ECO:0000256" key="1">
    <source>
        <dbReference type="ARBA" id="ARBA00004141"/>
    </source>
</evidence>
<proteinExistence type="predicted"/>
<dbReference type="PANTHER" id="PTHR33507:SF3">
    <property type="entry name" value="INNER MEMBRANE PROTEIN YBBJ"/>
    <property type="match status" value="1"/>
</dbReference>
<dbReference type="HOGENOM" id="CLU_116732_1_1_12"/>
<comment type="subcellular location">
    <subcellularLocation>
        <location evidence="1">Membrane</location>
        <topology evidence="1">Multi-pass membrane protein</topology>
    </subcellularLocation>
</comment>
<dbReference type="InterPro" id="IPR052165">
    <property type="entry name" value="Membrane_assoc_protease"/>
</dbReference>